<keyword evidence="3" id="KW-1185">Reference proteome</keyword>
<dbReference type="AlphaFoldDB" id="A0AAJ1EZ45"/>
<evidence type="ECO:0000256" key="1">
    <source>
        <dbReference type="SAM" id="MobiDB-lite"/>
    </source>
</evidence>
<evidence type="ECO:0000313" key="2">
    <source>
        <dbReference type="EMBL" id="MCH4293676.1"/>
    </source>
</evidence>
<dbReference type="RefSeq" id="WP_240590150.1">
    <property type="nucleotide sequence ID" value="NZ_JAKUDL010000001.1"/>
</dbReference>
<sequence length="83" mass="9265">MKTLLVVVMLVLVGGCESSQDMFKNRDAGESAETGVRCEMMYRTGSNRKTKVCRTAEQAEADRKEAERMMDKKLRKTGTLSGN</sequence>
<feature type="region of interest" description="Disordered" evidence="1">
    <location>
        <begin position="60"/>
        <end position="83"/>
    </location>
</feature>
<protein>
    <recommendedName>
        <fullName evidence="4">Lipoprotein</fullName>
    </recommendedName>
</protein>
<dbReference type="EMBL" id="JAKUDL010000001">
    <property type="protein sequence ID" value="MCH4293676.1"/>
    <property type="molecule type" value="Genomic_DNA"/>
</dbReference>
<feature type="compositionally biased region" description="Basic and acidic residues" evidence="1">
    <location>
        <begin position="60"/>
        <end position="72"/>
    </location>
</feature>
<name>A0AAJ1EZ45_9GAMM</name>
<gene>
    <name evidence="2" type="ORF">MJ923_05090</name>
</gene>
<reference evidence="2 3" key="1">
    <citation type="submission" date="2022-02" db="EMBL/GenBank/DDBJ databases">
        <title>The genome sequence of Shewanella sp. 3B26.</title>
        <authorList>
            <person name="Du J."/>
        </authorList>
    </citation>
    <scope>NUCLEOTIDE SEQUENCE [LARGE SCALE GENOMIC DNA]</scope>
    <source>
        <strain evidence="2 3">3B26</strain>
    </source>
</reference>
<dbReference type="Proteomes" id="UP001297581">
    <property type="component" value="Unassembled WGS sequence"/>
</dbReference>
<dbReference type="PROSITE" id="PS51257">
    <property type="entry name" value="PROKAR_LIPOPROTEIN"/>
    <property type="match status" value="1"/>
</dbReference>
<evidence type="ECO:0008006" key="4">
    <source>
        <dbReference type="Google" id="ProtNLM"/>
    </source>
</evidence>
<evidence type="ECO:0000313" key="3">
    <source>
        <dbReference type="Proteomes" id="UP001297581"/>
    </source>
</evidence>
<comment type="caution">
    <text evidence="2">The sequence shown here is derived from an EMBL/GenBank/DDBJ whole genome shotgun (WGS) entry which is preliminary data.</text>
</comment>
<organism evidence="2 3">
    <name type="scientific">Shewanella zhuhaiensis</name>
    <dbReference type="NCBI Taxonomy" id="2919576"/>
    <lineage>
        <taxon>Bacteria</taxon>
        <taxon>Pseudomonadati</taxon>
        <taxon>Pseudomonadota</taxon>
        <taxon>Gammaproteobacteria</taxon>
        <taxon>Alteromonadales</taxon>
        <taxon>Shewanellaceae</taxon>
        <taxon>Shewanella</taxon>
    </lineage>
</organism>
<accession>A0AAJ1EZ45</accession>
<proteinExistence type="predicted"/>